<evidence type="ECO:0000256" key="6">
    <source>
        <dbReference type="ARBA" id="ARBA00022792"/>
    </source>
</evidence>
<organism evidence="16 17">
    <name type="scientific">Arthroderma benhamiae (strain ATCC MYA-4681 / CBS 112371)</name>
    <name type="common">Trichophyton mentagrophytes</name>
    <dbReference type="NCBI Taxonomy" id="663331"/>
    <lineage>
        <taxon>Eukaryota</taxon>
        <taxon>Fungi</taxon>
        <taxon>Dikarya</taxon>
        <taxon>Ascomycota</taxon>
        <taxon>Pezizomycotina</taxon>
        <taxon>Eurotiomycetes</taxon>
        <taxon>Eurotiomycetidae</taxon>
        <taxon>Onygenales</taxon>
        <taxon>Arthrodermataceae</taxon>
        <taxon>Trichophyton</taxon>
    </lineage>
</organism>
<comment type="subcellular location">
    <subcellularLocation>
        <location evidence="1">Mitochondrion inner membrane</location>
    </subcellularLocation>
</comment>
<keyword evidence="6" id="KW-0999">Mitochondrion inner membrane</keyword>
<evidence type="ECO:0000256" key="9">
    <source>
        <dbReference type="ARBA" id="ARBA00023128"/>
    </source>
</evidence>
<evidence type="ECO:0000259" key="15">
    <source>
        <dbReference type="Pfam" id="PF21334"/>
    </source>
</evidence>
<dbReference type="AlphaFoldDB" id="D4AJU7"/>
<dbReference type="eggNOG" id="KOG1758">
    <property type="taxonomic scope" value="Eukaryota"/>
</dbReference>
<dbReference type="Pfam" id="PF02823">
    <property type="entry name" value="ATP-synt_DE_N"/>
    <property type="match status" value="1"/>
</dbReference>
<keyword evidence="10" id="KW-0472">Membrane</keyword>
<dbReference type="HAMAP" id="MF_00530">
    <property type="entry name" value="ATP_synth_epsil_bac"/>
    <property type="match status" value="1"/>
</dbReference>
<feature type="domain" description="ATP synthase F1 complex delta/epsilon subunit N-terminal" evidence="14">
    <location>
        <begin position="72"/>
        <end position="124"/>
    </location>
</feature>
<dbReference type="InterPro" id="IPR048938">
    <property type="entry name" value="ATPD_C_fung"/>
</dbReference>
<accession>D4AJU7</accession>
<keyword evidence="11" id="KW-0139">CF(1)</keyword>
<evidence type="ECO:0000256" key="1">
    <source>
        <dbReference type="ARBA" id="ARBA00004273"/>
    </source>
</evidence>
<dbReference type="RefSeq" id="XP_003017665.1">
    <property type="nucleotide sequence ID" value="XM_003017619.1"/>
</dbReference>
<dbReference type="CDD" id="cd12152">
    <property type="entry name" value="F1-ATPase_delta"/>
    <property type="match status" value="1"/>
</dbReference>
<dbReference type="EMBL" id="ABSU01000001">
    <property type="protein sequence ID" value="EFE37020.1"/>
    <property type="molecule type" value="Genomic_DNA"/>
</dbReference>
<keyword evidence="12" id="KW-0066">ATP synthesis</keyword>
<name>D4AJU7_ARTBC</name>
<evidence type="ECO:0000313" key="16">
    <source>
        <dbReference type="EMBL" id="EFE37020.1"/>
    </source>
</evidence>
<evidence type="ECO:0000256" key="11">
    <source>
        <dbReference type="ARBA" id="ARBA00023196"/>
    </source>
</evidence>
<dbReference type="FunFam" id="2.60.15.10:FF:000003">
    <property type="entry name" value="ATP synthase subunit delta, mitochondrial"/>
    <property type="match status" value="1"/>
</dbReference>
<dbReference type="GO" id="GO:0045259">
    <property type="term" value="C:proton-transporting ATP synthase complex"/>
    <property type="evidence" value="ECO:0007669"/>
    <property type="project" value="UniProtKB-KW"/>
</dbReference>
<keyword evidence="9" id="KW-0496">Mitochondrion</keyword>
<reference evidence="17" key="1">
    <citation type="journal article" date="2011" name="Genome Biol.">
        <title>Comparative and functional genomics provide insights into the pathogenicity of dermatophytic fungi.</title>
        <authorList>
            <person name="Burmester A."/>
            <person name="Shelest E."/>
            <person name="Gloeckner G."/>
            <person name="Heddergott C."/>
            <person name="Schindler S."/>
            <person name="Staib P."/>
            <person name="Heidel A."/>
            <person name="Felder M."/>
            <person name="Petzold A."/>
            <person name="Szafranski K."/>
            <person name="Feuermann M."/>
            <person name="Pedruzzi I."/>
            <person name="Priebe S."/>
            <person name="Groth M."/>
            <person name="Winkler R."/>
            <person name="Li W."/>
            <person name="Kniemeyer O."/>
            <person name="Schroeckh V."/>
            <person name="Hertweck C."/>
            <person name="Hube B."/>
            <person name="White T.C."/>
            <person name="Platzer M."/>
            <person name="Guthke R."/>
            <person name="Heitman J."/>
            <person name="Woestemeyer J."/>
            <person name="Zipfel P.F."/>
            <person name="Monod M."/>
            <person name="Brakhage A.A."/>
        </authorList>
    </citation>
    <scope>NUCLEOTIDE SEQUENCE [LARGE SCALE GENOMIC DNA]</scope>
    <source>
        <strain evidence="17">ATCC MYA-4681 / CBS 112371</strain>
    </source>
</reference>
<dbReference type="Proteomes" id="UP000008866">
    <property type="component" value="Unassembled WGS sequence"/>
</dbReference>
<keyword evidence="5" id="KW-0375">Hydrogen ion transport</keyword>
<keyword evidence="4" id="KW-0813">Transport</keyword>
<dbReference type="Pfam" id="PF21334">
    <property type="entry name" value="ATPD_C_fung"/>
    <property type="match status" value="1"/>
</dbReference>
<sequence>MFSLRFARPAFRAGATALRAPLSQRTYATAVADKLKLSLVLPKESLSPTYNRDETTKKQHKLIEYFHLFSVQVNIAAESGDMGILSSHVPSIEQLKPGLIEIIEEGGQTKKFFLAGGFAVMQPDSNLNINAVEGFALDAFSVDAVKSQLAEAQRLASGTGSEKEIAEAKIQVEVRYNPCTRCFSFYPVMQWICTNMILSPASGPRESPSFFEMIEL</sequence>
<keyword evidence="7" id="KW-0809">Transit peptide</keyword>
<evidence type="ECO:0000313" key="17">
    <source>
        <dbReference type="Proteomes" id="UP000008866"/>
    </source>
</evidence>
<dbReference type="KEGG" id="abe:ARB_04547"/>
<comment type="similarity">
    <text evidence="2">Belongs to the ATPase epsilon chain family.</text>
</comment>
<dbReference type="HOGENOM" id="CLU_084338_0_0_1"/>
<comment type="caution">
    <text evidence="16">The sequence shown here is derived from an EMBL/GenBank/DDBJ whole genome shotgun (WGS) entry which is preliminary data.</text>
</comment>
<keyword evidence="17" id="KW-1185">Reference proteome</keyword>
<evidence type="ECO:0000256" key="4">
    <source>
        <dbReference type="ARBA" id="ARBA00022448"/>
    </source>
</evidence>
<dbReference type="Gene3D" id="6.10.140.880">
    <property type="match status" value="1"/>
</dbReference>
<keyword evidence="8" id="KW-0406">Ion transport</keyword>
<dbReference type="STRING" id="663331.D4AJU7"/>
<evidence type="ECO:0000256" key="7">
    <source>
        <dbReference type="ARBA" id="ARBA00022946"/>
    </source>
</evidence>
<dbReference type="PANTHER" id="PTHR13822:SF7">
    <property type="entry name" value="ATP SYNTHASE SUBUNIT DELTA, MITOCHONDRIAL"/>
    <property type="match status" value="1"/>
</dbReference>
<dbReference type="OMA" id="AMECDER"/>
<dbReference type="InterPro" id="IPR001469">
    <property type="entry name" value="ATP_synth_F1_dsu/esu"/>
</dbReference>
<evidence type="ECO:0000256" key="5">
    <source>
        <dbReference type="ARBA" id="ARBA00022781"/>
    </source>
</evidence>
<feature type="domain" description="F1F0-ATP synthase subunit delta C-terminal" evidence="15">
    <location>
        <begin position="140"/>
        <end position="174"/>
    </location>
</feature>
<evidence type="ECO:0000259" key="14">
    <source>
        <dbReference type="Pfam" id="PF02823"/>
    </source>
</evidence>
<dbReference type="InterPro" id="IPR020546">
    <property type="entry name" value="ATP_synth_F1_dsu/esu_N"/>
</dbReference>
<evidence type="ECO:0000256" key="2">
    <source>
        <dbReference type="ARBA" id="ARBA00005712"/>
    </source>
</evidence>
<evidence type="ECO:0000256" key="10">
    <source>
        <dbReference type="ARBA" id="ARBA00023136"/>
    </source>
</evidence>
<evidence type="ECO:0000256" key="3">
    <source>
        <dbReference type="ARBA" id="ARBA00016960"/>
    </source>
</evidence>
<dbReference type="GO" id="GO:0046933">
    <property type="term" value="F:proton-transporting ATP synthase activity, rotational mechanism"/>
    <property type="evidence" value="ECO:0007669"/>
    <property type="project" value="InterPro"/>
</dbReference>
<dbReference type="SUPFAM" id="SSF51344">
    <property type="entry name" value="Epsilon subunit of F1F0-ATP synthase N-terminal domain"/>
    <property type="match status" value="1"/>
</dbReference>
<evidence type="ECO:0000256" key="12">
    <source>
        <dbReference type="ARBA" id="ARBA00023310"/>
    </source>
</evidence>
<dbReference type="GO" id="GO:0005743">
    <property type="term" value="C:mitochondrial inner membrane"/>
    <property type="evidence" value="ECO:0007669"/>
    <property type="project" value="UniProtKB-SubCell"/>
</dbReference>
<dbReference type="InterPro" id="IPR036771">
    <property type="entry name" value="ATPsynth_dsu/esu_N"/>
</dbReference>
<protein>
    <recommendedName>
        <fullName evidence="3">ATP synthase subunit delta, mitochondrial</fullName>
    </recommendedName>
    <alternativeName>
        <fullName evidence="13">F-ATPase delta subunit</fullName>
    </alternativeName>
</protein>
<evidence type="ECO:0000256" key="8">
    <source>
        <dbReference type="ARBA" id="ARBA00023065"/>
    </source>
</evidence>
<dbReference type="PANTHER" id="PTHR13822">
    <property type="entry name" value="ATP SYNTHASE DELTA/EPSILON CHAIN"/>
    <property type="match status" value="1"/>
</dbReference>
<proteinExistence type="inferred from homology"/>
<evidence type="ECO:0000256" key="13">
    <source>
        <dbReference type="ARBA" id="ARBA00031669"/>
    </source>
</evidence>
<dbReference type="Gene3D" id="2.60.15.10">
    <property type="entry name" value="F0F1 ATP synthase delta/epsilon subunit, N-terminal"/>
    <property type="match status" value="1"/>
</dbReference>
<gene>
    <name evidence="16" type="ORF">ARB_04547</name>
</gene>
<dbReference type="GeneID" id="9522510"/>